<evidence type="ECO:0000313" key="1">
    <source>
        <dbReference type="EMBL" id="KAJ7989770.1"/>
    </source>
</evidence>
<dbReference type="Proteomes" id="UP001157502">
    <property type="component" value="Chromosome 29"/>
</dbReference>
<keyword evidence="2" id="KW-1185">Reference proteome</keyword>
<comment type="caution">
    <text evidence="1">The sequence shown here is derived from an EMBL/GenBank/DDBJ whole genome shotgun (WGS) entry which is preliminary data.</text>
</comment>
<protein>
    <submittedName>
        <fullName evidence="1">Uncharacterized protein</fullName>
    </submittedName>
</protein>
<accession>A0ACC2FEJ1</accession>
<reference evidence="1" key="1">
    <citation type="submission" date="2021-05" db="EMBL/GenBank/DDBJ databases">
        <authorList>
            <person name="Pan Q."/>
            <person name="Jouanno E."/>
            <person name="Zahm M."/>
            <person name="Klopp C."/>
            <person name="Cabau C."/>
            <person name="Louis A."/>
            <person name="Berthelot C."/>
            <person name="Parey E."/>
            <person name="Roest Crollius H."/>
            <person name="Montfort J."/>
            <person name="Robinson-Rechavi M."/>
            <person name="Bouchez O."/>
            <person name="Lampietro C."/>
            <person name="Lopez Roques C."/>
            <person name="Donnadieu C."/>
            <person name="Postlethwait J."/>
            <person name="Bobe J."/>
            <person name="Dillon D."/>
            <person name="Chandos A."/>
            <person name="von Hippel F."/>
            <person name="Guiguen Y."/>
        </authorList>
    </citation>
    <scope>NUCLEOTIDE SEQUENCE</scope>
    <source>
        <strain evidence="1">YG-Jan2019</strain>
    </source>
</reference>
<name>A0ACC2FEJ1_DALPE</name>
<sequence>MAWPGCLLLLLLHTGLPQPGHSFPPSTLQCHIPHDTPVLYCSWDSGLDPLIPTNYTMHWESQDGTLDSVEATNVSGVILRDQYNDHSDLRVWFTAVNQQGNITSEVVEFNTGDIIKPPTPEIYNHSLKPLEIYWKLECYSLLGRHNGDCEVRYRNQDQQDWTQERNLLNNFLPRTPEPFTVYEFQVRCACQNSPETCQDCPETCQDCPETCQDCPETCQDCPETCLDCPETCLDCPETVNSDWSLTYTAQSDEAAPVKALDVWSDCGLTTELSQCLLMWKELPAKFARGKVVRYEVTLLYSDGTPGFETIPVVNLDSRGKIWRFNLRAGVLEVAVSAHNSKGASEPARLALPTSSKGALVSELSCIVNRTDLNASWFLPNQYIESIQEYVVQYNKAGHFQTTGFDWIKVEKDQLSVILRGAFNECTAYNVSLFAVLNNSSCLLASKIAYSVHGLPPKVRNVTSDIKEKTVTVSWQHNFLNESKGHVLYYQLVLDNSTVHNVSGNQRSFVFEGLTSGDHQVWIRAATEAGLGPSEPTNFKFNPGSFSPFSMWTKTVLFLVTFFVTLIVFRGMYKWCILQKVPDAMNSKLFLQNLSQLDSPWPECPASVGSNPKISKLEVLEKPPRDAKSSPRKMSNSDRVLEERTRTRSAEEQDEEKHVGLRDYGEKDLLQTRGRRESRKEGYSIMTDNYEDEGGGEESLSEDDQFVSDYEKHYMPGHV</sequence>
<dbReference type="EMBL" id="CM055756">
    <property type="protein sequence ID" value="KAJ7989770.1"/>
    <property type="molecule type" value="Genomic_DNA"/>
</dbReference>
<evidence type="ECO:0000313" key="2">
    <source>
        <dbReference type="Proteomes" id="UP001157502"/>
    </source>
</evidence>
<organism evidence="1 2">
    <name type="scientific">Dallia pectoralis</name>
    <name type="common">Alaska blackfish</name>
    <dbReference type="NCBI Taxonomy" id="75939"/>
    <lineage>
        <taxon>Eukaryota</taxon>
        <taxon>Metazoa</taxon>
        <taxon>Chordata</taxon>
        <taxon>Craniata</taxon>
        <taxon>Vertebrata</taxon>
        <taxon>Euteleostomi</taxon>
        <taxon>Actinopterygii</taxon>
        <taxon>Neopterygii</taxon>
        <taxon>Teleostei</taxon>
        <taxon>Protacanthopterygii</taxon>
        <taxon>Esociformes</taxon>
        <taxon>Umbridae</taxon>
        <taxon>Dallia</taxon>
    </lineage>
</organism>
<proteinExistence type="predicted"/>
<gene>
    <name evidence="1" type="ORF">DPEC_G00307960</name>
</gene>